<reference evidence="1 2" key="1">
    <citation type="submission" date="2017-03" db="EMBL/GenBank/DDBJ databases">
        <title>Lifting the veil on microbial sulfur biogeochemistry in mining wastewaters.</title>
        <authorList>
            <person name="Kantor R.S."/>
            <person name="Colenbrander Nelson T."/>
            <person name="Marshall S."/>
            <person name="Bennett D."/>
            <person name="Apte S."/>
            <person name="Camacho D."/>
            <person name="Thomas B.C."/>
            <person name="Warren L.A."/>
            <person name="Banfield J.F."/>
        </authorList>
    </citation>
    <scope>NUCLEOTIDE SEQUENCE [LARGE SCALE GENOMIC DNA]</scope>
    <source>
        <strain evidence="1">21-59-9</strain>
    </source>
</reference>
<dbReference type="Pfam" id="PF04351">
    <property type="entry name" value="PilP"/>
    <property type="match status" value="1"/>
</dbReference>
<protein>
    <submittedName>
        <fullName evidence="1">Pilus assembly protein PilP</fullName>
    </submittedName>
</protein>
<dbReference type="EMBL" id="NCBC01000114">
    <property type="protein sequence ID" value="OYV81689.1"/>
    <property type="molecule type" value="Genomic_DNA"/>
</dbReference>
<dbReference type="InterPro" id="IPR007446">
    <property type="entry name" value="PilP"/>
</dbReference>
<dbReference type="PROSITE" id="PS51257">
    <property type="entry name" value="PROKAR_LIPOPROTEIN"/>
    <property type="match status" value="1"/>
</dbReference>
<dbReference type="Proteomes" id="UP000216779">
    <property type="component" value="Unassembled WGS sequence"/>
</dbReference>
<accession>A0A257T8F0</accession>
<evidence type="ECO:0000313" key="1">
    <source>
        <dbReference type="EMBL" id="OYV81689.1"/>
    </source>
</evidence>
<sequence length="182" mass="19833">MKRSLHILMMLTGMALLSGCSDNDNLRHLQTFVADGPKSNTHITPLPVTPAYAPKAYENPLNRDPFTSFSELLLRKEAAAASTGPRPASHGPVQPLEKYALSSLSITGIVRDNQGKLWAVVLAPDKKIYRATIGSYIGTHNGRIVSIDDGMTKRSVTVEQYLPNAFGGFQKKPTVLQMQNGN</sequence>
<evidence type="ECO:0000313" key="2">
    <source>
        <dbReference type="Proteomes" id="UP000216779"/>
    </source>
</evidence>
<dbReference type="AlphaFoldDB" id="A0A257T8F0"/>
<gene>
    <name evidence="1" type="ORF">B7Z70_04720</name>
</gene>
<organism evidence="1 2">
    <name type="scientific">Acidithiobacillus ferrivorans</name>
    <dbReference type="NCBI Taxonomy" id="160808"/>
    <lineage>
        <taxon>Bacteria</taxon>
        <taxon>Pseudomonadati</taxon>
        <taxon>Pseudomonadota</taxon>
        <taxon>Acidithiobacillia</taxon>
        <taxon>Acidithiobacillales</taxon>
        <taxon>Acidithiobacillaceae</taxon>
        <taxon>Acidithiobacillus</taxon>
    </lineage>
</organism>
<proteinExistence type="predicted"/>
<comment type="caution">
    <text evidence="1">The sequence shown here is derived from an EMBL/GenBank/DDBJ whole genome shotgun (WGS) entry which is preliminary data.</text>
</comment>
<name>A0A257T8F0_9PROT</name>
<dbReference type="Gene3D" id="2.30.30.830">
    <property type="match status" value="1"/>
</dbReference>